<keyword evidence="6" id="KW-1185">Reference proteome</keyword>
<protein>
    <submittedName>
        <fullName evidence="5">LacI family transcriptional regulator</fullName>
    </submittedName>
</protein>
<evidence type="ECO:0000313" key="6">
    <source>
        <dbReference type="Proteomes" id="UP000318141"/>
    </source>
</evidence>
<keyword evidence="1" id="KW-0805">Transcription regulation</keyword>
<dbReference type="PROSITE" id="PS50932">
    <property type="entry name" value="HTH_LACI_2"/>
    <property type="match status" value="1"/>
</dbReference>
<dbReference type="Proteomes" id="UP000318141">
    <property type="component" value="Unassembled WGS sequence"/>
</dbReference>
<dbReference type="GO" id="GO:0003700">
    <property type="term" value="F:DNA-binding transcription factor activity"/>
    <property type="evidence" value="ECO:0007669"/>
    <property type="project" value="TreeGrafter"/>
</dbReference>
<dbReference type="Gene3D" id="1.10.260.40">
    <property type="entry name" value="lambda repressor-like DNA-binding domains"/>
    <property type="match status" value="1"/>
</dbReference>
<comment type="caution">
    <text evidence="5">The sequence shown here is derived from an EMBL/GenBank/DDBJ whole genome shotgun (WGS) entry which is preliminary data.</text>
</comment>
<proteinExistence type="predicted"/>
<dbReference type="EMBL" id="VLJN01000066">
    <property type="protein sequence ID" value="TWG78936.1"/>
    <property type="molecule type" value="Genomic_DNA"/>
</dbReference>
<sequence length="354" mass="38047">MNAPKPQRASRRKAGSHTIHDVAALAGVSSITVSRYFNSPDKVSAAVRERLREIIERIGYVPSQVAGGLASGRGRVVCAVMQNIASATFADLVKGMTDELQASGLQLLLANAQYSRDLEENAIRTFVGWHPRALILTRDDHTPAAEAMLRALDIPVVEAWGFVEDRPFHQVGFPHAQTGAELARHFLEQGARRVRFLLPRVGEDFRAGQRAHGYAIAMTAAGLVPDVQTADVDDDFEAGARTIAALAASPREARPQAVIFANDNMAAGAILHAPDCGMRLPDDCALAGFGDAPISVHLKPALTTLRPARYEIGQMAARTVLRMLAAQASPESAPCRELLPCELVVRDSSRVSPA</sequence>
<dbReference type="InterPro" id="IPR028082">
    <property type="entry name" value="Peripla_BP_I"/>
</dbReference>
<dbReference type="PANTHER" id="PTHR30146:SF33">
    <property type="entry name" value="TRANSCRIPTIONAL REGULATOR"/>
    <property type="match status" value="1"/>
</dbReference>
<dbReference type="GO" id="GO:0000976">
    <property type="term" value="F:transcription cis-regulatory region binding"/>
    <property type="evidence" value="ECO:0007669"/>
    <property type="project" value="TreeGrafter"/>
</dbReference>
<dbReference type="InterPro" id="IPR010982">
    <property type="entry name" value="Lambda_DNA-bd_dom_sf"/>
</dbReference>
<evidence type="ECO:0000259" key="4">
    <source>
        <dbReference type="PROSITE" id="PS50932"/>
    </source>
</evidence>
<dbReference type="InterPro" id="IPR000843">
    <property type="entry name" value="HTH_LacI"/>
</dbReference>
<dbReference type="SUPFAM" id="SSF47413">
    <property type="entry name" value="lambda repressor-like DNA-binding domains"/>
    <property type="match status" value="1"/>
</dbReference>
<reference evidence="5 6" key="1">
    <citation type="submission" date="2019-07" db="EMBL/GenBank/DDBJ databases">
        <title>Genome sequencing of lignin-degrading bacterial isolates.</title>
        <authorList>
            <person name="Gladden J."/>
        </authorList>
    </citation>
    <scope>NUCLEOTIDE SEQUENCE [LARGE SCALE GENOMIC DNA]</scope>
    <source>
        <strain evidence="5 6">J11</strain>
    </source>
</reference>
<dbReference type="Gene3D" id="3.40.50.2300">
    <property type="match status" value="2"/>
</dbReference>
<dbReference type="InterPro" id="IPR046335">
    <property type="entry name" value="LacI/GalR-like_sensor"/>
</dbReference>
<dbReference type="Pfam" id="PF00356">
    <property type="entry name" value="LacI"/>
    <property type="match status" value="1"/>
</dbReference>
<organism evidence="5 6">
    <name type="scientific">Cupriavidus gilardii J11</name>
    <dbReference type="NCBI Taxonomy" id="936133"/>
    <lineage>
        <taxon>Bacteria</taxon>
        <taxon>Pseudomonadati</taxon>
        <taxon>Pseudomonadota</taxon>
        <taxon>Betaproteobacteria</taxon>
        <taxon>Burkholderiales</taxon>
        <taxon>Burkholderiaceae</taxon>
        <taxon>Cupriavidus</taxon>
    </lineage>
</organism>
<dbReference type="PANTHER" id="PTHR30146">
    <property type="entry name" value="LACI-RELATED TRANSCRIPTIONAL REPRESSOR"/>
    <property type="match status" value="1"/>
</dbReference>
<keyword evidence="2" id="KW-0238">DNA-binding</keyword>
<dbReference type="CDD" id="cd01392">
    <property type="entry name" value="HTH_LacI"/>
    <property type="match status" value="1"/>
</dbReference>
<name>A0A562B1C2_9BURK</name>
<feature type="domain" description="HTH lacI-type" evidence="4">
    <location>
        <begin position="18"/>
        <end position="71"/>
    </location>
</feature>
<dbReference type="CDD" id="cd01575">
    <property type="entry name" value="PBP1_GntR"/>
    <property type="match status" value="1"/>
</dbReference>
<accession>A0A562B1C2</accession>
<evidence type="ECO:0000313" key="5">
    <source>
        <dbReference type="EMBL" id="TWG78936.1"/>
    </source>
</evidence>
<evidence type="ECO:0000256" key="3">
    <source>
        <dbReference type="ARBA" id="ARBA00023163"/>
    </source>
</evidence>
<dbReference type="SMART" id="SM00354">
    <property type="entry name" value="HTH_LACI"/>
    <property type="match status" value="1"/>
</dbReference>
<dbReference type="SUPFAM" id="SSF53822">
    <property type="entry name" value="Periplasmic binding protein-like I"/>
    <property type="match status" value="1"/>
</dbReference>
<gene>
    <name evidence="5" type="ORF">L602_000800000050</name>
</gene>
<dbReference type="Pfam" id="PF13377">
    <property type="entry name" value="Peripla_BP_3"/>
    <property type="match status" value="1"/>
</dbReference>
<keyword evidence="3" id="KW-0804">Transcription</keyword>
<evidence type="ECO:0000256" key="2">
    <source>
        <dbReference type="ARBA" id="ARBA00023125"/>
    </source>
</evidence>
<dbReference type="AlphaFoldDB" id="A0A562B1C2"/>
<evidence type="ECO:0000256" key="1">
    <source>
        <dbReference type="ARBA" id="ARBA00023015"/>
    </source>
</evidence>